<dbReference type="Proteomes" id="UP001449657">
    <property type="component" value="Chromosome"/>
</dbReference>
<organism evidence="2 3">
    <name type="scientific">Chitinophaga caseinilytica</name>
    <dbReference type="NCBI Taxonomy" id="2267521"/>
    <lineage>
        <taxon>Bacteria</taxon>
        <taxon>Pseudomonadati</taxon>
        <taxon>Bacteroidota</taxon>
        <taxon>Chitinophagia</taxon>
        <taxon>Chitinophagales</taxon>
        <taxon>Chitinophagaceae</taxon>
        <taxon>Chitinophaga</taxon>
    </lineage>
</organism>
<evidence type="ECO:0000256" key="1">
    <source>
        <dbReference type="SAM" id="Phobius"/>
    </source>
</evidence>
<evidence type="ECO:0008006" key="4">
    <source>
        <dbReference type="Google" id="ProtNLM"/>
    </source>
</evidence>
<dbReference type="EMBL" id="CP150096">
    <property type="protein sequence ID" value="WZN45542.1"/>
    <property type="molecule type" value="Genomic_DNA"/>
</dbReference>
<protein>
    <recommendedName>
        <fullName evidence="4">DUF304 domain-containing protein</fullName>
    </recommendedName>
</protein>
<sequence>MKTHSIITTELTSEEKRRMRGVFRARILVFLLLILPLAGGLGFIVYQAVMSFVDGRPDFFSYAVPLAFAGLCFGAARYIYPYYRNLAGYAGAERKEIVEATVESISRRSFRAGVVLFTLKTEHGVIDTGVDVVIFPDLGFGDMREGMKIVIHRVPGMRNELLRISAKGK</sequence>
<accession>A0ABZ2Z080</accession>
<dbReference type="RefSeq" id="WP_341840294.1">
    <property type="nucleotide sequence ID" value="NZ_CP149792.1"/>
</dbReference>
<proteinExistence type="predicted"/>
<reference evidence="2 3" key="1">
    <citation type="submission" date="2024-03" db="EMBL/GenBank/DDBJ databases">
        <title>Chitinophaga caseinilytica sp. nov., a casein hydrolysing bacterium isolated from forest soil.</title>
        <authorList>
            <person name="Lee D.S."/>
            <person name="Han D.M."/>
            <person name="Baek J.H."/>
            <person name="Choi D.G."/>
            <person name="Jeon J.H."/>
            <person name="Jeon C.O."/>
        </authorList>
    </citation>
    <scope>NUCLEOTIDE SEQUENCE [LARGE SCALE GENOMIC DNA]</scope>
    <source>
        <strain evidence="2 3">KACC 19118</strain>
    </source>
</reference>
<keyword evidence="3" id="KW-1185">Reference proteome</keyword>
<name>A0ABZ2Z080_9BACT</name>
<keyword evidence="1" id="KW-1133">Transmembrane helix</keyword>
<keyword evidence="1" id="KW-0812">Transmembrane</keyword>
<evidence type="ECO:0000313" key="3">
    <source>
        <dbReference type="Proteomes" id="UP001449657"/>
    </source>
</evidence>
<feature type="transmembrane region" description="Helical" evidence="1">
    <location>
        <begin position="27"/>
        <end position="53"/>
    </location>
</feature>
<gene>
    <name evidence="2" type="ORF">WJU22_21825</name>
</gene>
<evidence type="ECO:0000313" key="2">
    <source>
        <dbReference type="EMBL" id="WZN45542.1"/>
    </source>
</evidence>
<keyword evidence="1" id="KW-0472">Membrane</keyword>
<feature type="transmembrane region" description="Helical" evidence="1">
    <location>
        <begin position="59"/>
        <end position="80"/>
    </location>
</feature>